<gene>
    <name evidence="1" type="ORF">LCGC14_2262680</name>
</gene>
<evidence type="ECO:0000313" key="1">
    <source>
        <dbReference type="EMBL" id="KKL54708.1"/>
    </source>
</evidence>
<organism evidence="1">
    <name type="scientific">marine sediment metagenome</name>
    <dbReference type="NCBI Taxonomy" id="412755"/>
    <lineage>
        <taxon>unclassified sequences</taxon>
        <taxon>metagenomes</taxon>
        <taxon>ecological metagenomes</taxon>
    </lineage>
</organism>
<proteinExistence type="predicted"/>
<protein>
    <submittedName>
        <fullName evidence="1">Uncharacterized protein</fullName>
    </submittedName>
</protein>
<dbReference type="AlphaFoldDB" id="A0A0F9CZ76"/>
<comment type="caution">
    <text evidence="1">The sequence shown here is derived from an EMBL/GenBank/DDBJ whole genome shotgun (WGS) entry which is preliminary data.</text>
</comment>
<accession>A0A0F9CZ76</accession>
<dbReference type="EMBL" id="LAZR01031104">
    <property type="protein sequence ID" value="KKL54708.1"/>
    <property type="molecule type" value="Genomic_DNA"/>
</dbReference>
<feature type="non-terminal residue" evidence="1">
    <location>
        <position position="1"/>
    </location>
</feature>
<sequence length="109" mass="10920">ILGQFTIACATASSIQLIANPAAALGTTRAMCALLLVNGYQIGDLLGITGVNTDAMIPPAASGTVEAQTMGVIVQIGAIELLCNLIGGGSIRWTLKWIPIDAGAAVVAA</sequence>
<reference evidence="1" key="1">
    <citation type="journal article" date="2015" name="Nature">
        <title>Complex archaea that bridge the gap between prokaryotes and eukaryotes.</title>
        <authorList>
            <person name="Spang A."/>
            <person name="Saw J.H."/>
            <person name="Jorgensen S.L."/>
            <person name="Zaremba-Niedzwiedzka K."/>
            <person name="Martijn J."/>
            <person name="Lind A.E."/>
            <person name="van Eijk R."/>
            <person name="Schleper C."/>
            <person name="Guy L."/>
            <person name="Ettema T.J."/>
        </authorList>
    </citation>
    <scope>NUCLEOTIDE SEQUENCE</scope>
</reference>
<name>A0A0F9CZ76_9ZZZZ</name>